<feature type="domain" description="Histidine kinase" evidence="10">
    <location>
        <begin position="475"/>
        <end position="690"/>
    </location>
</feature>
<dbReference type="AlphaFoldDB" id="A0A5C8NTP9"/>
<keyword evidence="8" id="KW-0067">ATP-binding</keyword>
<keyword evidence="9" id="KW-1133">Transmembrane helix</keyword>
<keyword evidence="9" id="KW-0472">Membrane</keyword>
<evidence type="ECO:0000256" key="1">
    <source>
        <dbReference type="ARBA" id="ARBA00000085"/>
    </source>
</evidence>
<evidence type="ECO:0000256" key="8">
    <source>
        <dbReference type="ARBA" id="ARBA00022840"/>
    </source>
</evidence>
<dbReference type="InterPro" id="IPR050980">
    <property type="entry name" value="2C_sensor_his_kinase"/>
</dbReference>
<evidence type="ECO:0000313" key="12">
    <source>
        <dbReference type="Proteomes" id="UP000321548"/>
    </source>
</evidence>
<reference evidence="11 12" key="1">
    <citation type="submission" date="2019-06" db="EMBL/GenBank/DDBJ databases">
        <title>Quisquiliibacterium sp. nov., isolated from a maize field.</title>
        <authorList>
            <person name="Lin S.-Y."/>
            <person name="Tsai C.-F."/>
            <person name="Young C.-C."/>
        </authorList>
    </citation>
    <scope>NUCLEOTIDE SEQUENCE [LARGE SCALE GENOMIC DNA]</scope>
    <source>
        <strain evidence="11 12">CC-CFT501</strain>
    </source>
</reference>
<comment type="subcellular location">
    <subcellularLocation>
        <location evidence="2">Cell membrane</location>
        <topology evidence="2">Multi-pass membrane protein</topology>
    </subcellularLocation>
</comment>
<organism evidence="11 12">
    <name type="scientific">Zeimonas arvi</name>
    <dbReference type="NCBI Taxonomy" id="2498847"/>
    <lineage>
        <taxon>Bacteria</taxon>
        <taxon>Pseudomonadati</taxon>
        <taxon>Pseudomonadota</taxon>
        <taxon>Betaproteobacteria</taxon>
        <taxon>Burkholderiales</taxon>
        <taxon>Burkholderiaceae</taxon>
        <taxon>Zeimonas</taxon>
    </lineage>
</organism>
<dbReference type="Pfam" id="PF02518">
    <property type="entry name" value="HATPase_c"/>
    <property type="match status" value="1"/>
</dbReference>
<dbReference type="GO" id="GO:0005524">
    <property type="term" value="F:ATP binding"/>
    <property type="evidence" value="ECO:0007669"/>
    <property type="project" value="UniProtKB-KW"/>
</dbReference>
<dbReference type="Gene3D" id="3.30.565.10">
    <property type="entry name" value="Histidine kinase-like ATPase, C-terminal domain"/>
    <property type="match status" value="1"/>
</dbReference>
<protein>
    <recommendedName>
        <fullName evidence="3">histidine kinase</fullName>
        <ecNumber evidence="3">2.7.13.3</ecNumber>
    </recommendedName>
</protein>
<dbReference type="InterPro" id="IPR036890">
    <property type="entry name" value="HATPase_C_sf"/>
</dbReference>
<dbReference type="GO" id="GO:0005886">
    <property type="term" value="C:plasma membrane"/>
    <property type="evidence" value="ECO:0007669"/>
    <property type="project" value="UniProtKB-SubCell"/>
</dbReference>
<dbReference type="InterPro" id="IPR003594">
    <property type="entry name" value="HATPase_dom"/>
</dbReference>
<dbReference type="PROSITE" id="PS50109">
    <property type="entry name" value="HIS_KIN"/>
    <property type="match status" value="1"/>
</dbReference>
<dbReference type="InterPro" id="IPR036097">
    <property type="entry name" value="HisK_dim/P_sf"/>
</dbReference>
<keyword evidence="6" id="KW-0547">Nucleotide-binding</keyword>
<evidence type="ECO:0000256" key="4">
    <source>
        <dbReference type="ARBA" id="ARBA00022475"/>
    </source>
</evidence>
<dbReference type="SUPFAM" id="SSF47384">
    <property type="entry name" value="Homodimeric domain of signal transducing histidine kinase"/>
    <property type="match status" value="1"/>
</dbReference>
<keyword evidence="9" id="KW-0812">Transmembrane</keyword>
<dbReference type="Gene3D" id="1.10.287.130">
    <property type="match status" value="1"/>
</dbReference>
<evidence type="ECO:0000256" key="3">
    <source>
        <dbReference type="ARBA" id="ARBA00012438"/>
    </source>
</evidence>
<dbReference type="InterPro" id="IPR003661">
    <property type="entry name" value="HisK_dim/P_dom"/>
</dbReference>
<sequence length="690" mass="73833">MPEAARPRRWRLPLGLRFTLVLSLIPLLVLPLIGLRFVEVMTELARNERLENLALAARNLSASLHERPELFSSPDAARRADAVRLLAVGLLAEVNVDQRDREWAGMPSRLLTEPDAGDGRSPTLRVRLSAARAQEHPGKLYLLVDADDERLVLPEVRDGVAKPGDEVIVSVGERAGEMRDLKVQPVERTGGWRAEIELDPEPPLLRIRVVDVDYLGSRKVEGRLDSGMLAPARALGDVLPDDPRVPLWSNAIRSLARASGRVSVYDASGELLAQTGQLTGGELPDRGWQARLARTLLAGADLLRPAAPKLATGDRGEAGSGVAATDTPALTRALTGLPAQQAERLAGASGVPAWLLTSAHPVWVGDRVVGALAIEENTASRLSFGQAAIERLALLAALALAASAGALLLVASITVGRIVRLRRQAERAIDSRGRVVGRIEPGPIGDEIGALAESHAQVLERLGQHQQYLGNLRSRLVHELRTPIMVVRSSLDNLAAETDEARRAAYLERVREGAQRLERIVASMGEASSLESMLAQSELEQVDLGELIRSCADGYRSAFGVPIEVDCEAADTRCAVVPEAIAQALDKLVSNAVDFAVKGSPIRIGLAREGGRAPAWKIVVANQGPALPATMRDSLFDSMVSVRVGAGRGSAHLGMGLYLVRLVAEFHGGRAFARDIEGGVEVGFTIAAGR</sequence>
<dbReference type="EC" id="2.7.13.3" evidence="3"/>
<dbReference type="SUPFAM" id="SSF55874">
    <property type="entry name" value="ATPase domain of HSP90 chaperone/DNA topoisomerase II/histidine kinase"/>
    <property type="match status" value="1"/>
</dbReference>
<evidence type="ECO:0000256" key="7">
    <source>
        <dbReference type="ARBA" id="ARBA00022777"/>
    </source>
</evidence>
<dbReference type="OrthoDB" id="9806130at2"/>
<keyword evidence="4" id="KW-1003">Cell membrane</keyword>
<comment type="caution">
    <text evidence="11">The sequence shown here is derived from an EMBL/GenBank/DDBJ whole genome shotgun (WGS) entry which is preliminary data.</text>
</comment>
<evidence type="ECO:0000256" key="6">
    <source>
        <dbReference type="ARBA" id="ARBA00022741"/>
    </source>
</evidence>
<dbReference type="RefSeq" id="WP_147704841.1">
    <property type="nucleotide sequence ID" value="NZ_VDUY01000005.1"/>
</dbReference>
<accession>A0A5C8NTP9</accession>
<feature type="transmembrane region" description="Helical" evidence="9">
    <location>
        <begin position="12"/>
        <end position="33"/>
    </location>
</feature>
<evidence type="ECO:0000259" key="10">
    <source>
        <dbReference type="PROSITE" id="PS50109"/>
    </source>
</evidence>
<dbReference type="EMBL" id="VDUY01000005">
    <property type="protein sequence ID" value="TXL64592.1"/>
    <property type="molecule type" value="Genomic_DNA"/>
</dbReference>
<dbReference type="Pfam" id="PF00512">
    <property type="entry name" value="HisKA"/>
    <property type="match status" value="1"/>
</dbReference>
<dbReference type="SMART" id="SM00388">
    <property type="entry name" value="HisKA"/>
    <property type="match status" value="1"/>
</dbReference>
<name>A0A5C8NTP9_9BURK</name>
<comment type="catalytic activity">
    <reaction evidence="1">
        <text>ATP + protein L-histidine = ADP + protein N-phospho-L-histidine.</text>
        <dbReference type="EC" id="2.7.13.3"/>
    </reaction>
</comment>
<keyword evidence="5" id="KW-0808">Transferase</keyword>
<feature type="transmembrane region" description="Helical" evidence="9">
    <location>
        <begin position="392"/>
        <end position="419"/>
    </location>
</feature>
<dbReference type="GO" id="GO:0000155">
    <property type="term" value="F:phosphorelay sensor kinase activity"/>
    <property type="evidence" value="ECO:0007669"/>
    <property type="project" value="InterPro"/>
</dbReference>
<dbReference type="PANTHER" id="PTHR44936">
    <property type="entry name" value="SENSOR PROTEIN CREC"/>
    <property type="match status" value="1"/>
</dbReference>
<dbReference type="CDD" id="cd00082">
    <property type="entry name" value="HisKA"/>
    <property type="match status" value="1"/>
</dbReference>
<keyword evidence="7" id="KW-0418">Kinase</keyword>
<keyword evidence="12" id="KW-1185">Reference proteome</keyword>
<dbReference type="SMART" id="SM00387">
    <property type="entry name" value="HATPase_c"/>
    <property type="match status" value="1"/>
</dbReference>
<dbReference type="PANTHER" id="PTHR44936:SF10">
    <property type="entry name" value="SENSOR PROTEIN RSTB"/>
    <property type="match status" value="1"/>
</dbReference>
<evidence type="ECO:0000256" key="2">
    <source>
        <dbReference type="ARBA" id="ARBA00004651"/>
    </source>
</evidence>
<evidence type="ECO:0000256" key="5">
    <source>
        <dbReference type="ARBA" id="ARBA00022679"/>
    </source>
</evidence>
<proteinExistence type="predicted"/>
<evidence type="ECO:0000313" key="11">
    <source>
        <dbReference type="EMBL" id="TXL64592.1"/>
    </source>
</evidence>
<gene>
    <name evidence="11" type="ORF">FHP08_12620</name>
</gene>
<evidence type="ECO:0000256" key="9">
    <source>
        <dbReference type="SAM" id="Phobius"/>
    </source>
</evidence>
<dbReference type="InterPro" id="IPR005467">
    <property type="entry name" value="His_kinase_dom"/>
</dbReference>
<dbReference type="Proteomes" id="UP000321548">
    <property type="component" value="Unassembled WGS sequence"/>
</dbReference>